<gene>
    <name evidence="10" type="ORF">GCM10010319_54510</name>
</gene>
<feature type="transmembrane region" description="Helical" evidence="9">
    <location>
        <begin position="242"/>
        <end position="260"/>
    </location>
</feature>
<evidence type="ECO:0000256" key="6">
    <source>
        <dbReference type="ARBA" id="ARBA00022989"/>
    </source>
</evidence>
<evidence type="ECO:0000256" key="9">
    <source>
        <dbReference type="SAM" id="Phobius"/>
    </source>
</evidence>
<evidence type="ECO:0000256" key="7">
    <source>
        <dbReference type="ARBA" id="ARBA00023136"/>
    </source>
</evidence>
<keyword evidence="4" id="KW-1003">Cell membrane</keyword>
<evidence type="ECO:0008006" key="12">
    <source>
        <dbReference type="Google" id="ProtNLM"/>
    </source>
</evidence>
<keyword evidence="5 9" id="KW-0812">Transmembrane</keyword>
<comment type="caution">
    <text evidence="10">The sequence shown here is derived from an EMBL/GenBank/DDBJ whole genome shotgun (WGS) entry which is preliminary data.</text>
</comment>
<sequence>MTPYYGCQSAAPCTRLSRHRTLFARSEAEGSMDSQKELPNPATSGSPVSDAVPDGGTHSPSAGFREEAVQGLRAAVPLAVAVFGFAVSFGVVARAAGMGVLAPLVMSVTTFAGSAQFAAASVLGTGGGIAAAIVAAVLLNSRYLPIGISVAPAMTGGVLKRFLSAQLVVDESWAVGHIGGGRYSRGRLLGAGVLVYAAWVGGTAVGLLGAHYLGDPERFGLDVVSPVLFMALLKGQITSRKALVAAVLGVAIALTLVPFASPGVPLIAATAACLLGLRKR</sequence>
<proteinExistence type="inferred from homology"/>
<comment type="similarity">
    <text evidence="2">Belongs to the AzlC family.</text>
</comment>
<reference evidence="10 11" key="1">
    <citation type="journal article" date="2019" name="Int. J. Syst. Evol. Microbiol.">
        <title>The Global Catalogue of Microorganisms (GCM) 10K type strain sequencing project: providing services to taxonomists for standard genome sequencing and annotation.</title>
        <authorList>
            <consortium name="The Broad Institute Genomics Platform"/>
            <consortium name="The Broad Institute Genome Sequencing Center for Infectious Disease"/>
            <person name="Wu L."/>
            <person name="Ma J."/>
        </authorList>
    </citation>
    <scope>NUCLEOTIDE SEQUENCE [LARGE SCALE GENOMIC DNA]</scope>
    <source>
        <strain evidence="10 11">JCM 4565</strain>
    </source>
</reference>
<keyword evidence="3" id="KW-0813">Transport</keyword>
<dbReference type="PANTHER" id="PTHR34979">
    <property type="entry name" value="INNER MEMBRANE PROTEIN YGAZ"/>
    <property type="match status" value="1"/>
</dbReference>
<evidence type="ECO:0000256" key="1">
    <source>
        <dbReference type="ARBA" id="ARBA00004651"/>
    </source>
</evidence>
<dbReference type="InterPro" id="IPR011606">
    <property type="entry name" value="Brnchd-chn_aa_trnsp_permease"/>
</dbReference>
<comment type="subcellular location">
    <subcellularLocation>
        <location evidence="1">Cell membrane</location>
        <topology evidence="1">Multi-pass membrane protein</topology>
    </subcellularLocation>
</comment>
<evidence type="ECO:0000313" key="10">
    <source>
        <dbReference type="EMBL" id="GAA0369666.1"/>
    </source>
</evidence>
<accession>A0ABN0XPP5</accession>
<evidence type="ECO:0000256" key="8">
    <source>
        <dbReference type="SAM" id="MobiDB-lite"/>
    </source>
</evidence>
<keyword evidence="7 9" id="KW-0472">Membrane</keyword>
<keyword evidence="11" id="KW-1185">Reference proteome</keyword>
<feature type="transmembrane region" description="Helical" evidence="9">
    <location>
        <begin position="117"/>
        <end position="139"/>
    </location>
</feature>
<name>A0ABN0XPP5_9ACTN</name>
<keyword evidence="6 9" id="KW-1133">Transmembrane helix</keyword>
<evidence type="ECO:0000256" key="2">
    <source>
        <dbReference type="ARBA" id="ARBA00010735"/>
    </source>
</evidence>
<evidence type="ECO:0000313" key="11">
    <source>
        <dbReference type="Proteomes" id="UP001500063"/>
    </source>
</evidence>
<dbReference type="EMBL" id="BAAABW010000026">
    <property type="protein sequence ID" value="GAA0369666.1"/>
    <property type="molecule type" value="Genomic_DNA"/>
</dbReference>
<evidence type="ECO:0000256" key="3">
    <source>
        <dbReference type="ARBA" id="ARBA00022448"/>
    </source>
</evidence>
<feature type="transmembrane region" description="Helical" evidence="9">
    <location>
        <begin position="74"/>
        <end position="97"/>
    </location>
</feature>
<feature type="transmembrane region" description="Helical" evidence="9">
    <location>
        <begin position="188"/>
        <end position="213"/>
    </location>
</feature>
<evidence type="ECO:0000256" key="5">
    <source>
        <dbReference type="ARBA" id="ARBA00022692"/>
    </source>
</evidence>
<dbReference type="Pfam" id="PF03591">
    <property type="entry name" value="AzlC"/>
    <property type="match status" value="1"/>
</dbReference>
<evidence type="ECO:0000256" key="4">
    <source>
        <dbReference type="ARBA" id="ARBA00022475"/>
    </source>
</evidence>
<dbReference type="Proteomes" id="UP001500063">
    <property type="component" value="Unassembled WGS sequence"/>
</dbReference>
<protein>
    <recommendedName>
        <fullName evidence="12">Branched-chain amino acid permease</fullName>
    </recommendedName>
</protein>
<dbReference type="PANTHER" id="PTHR34979:SF1">
    <property type="entry name" value="INNER MEMBRANE PROTEIN YGAZ"/>
    <property type="match status" value="1"/>
</dbReference>
<organism evidence="10 11">
    <name type="scientific">Streptomyces blastmyceticus</name>
    <dbReference type="NCBI Taxonomy" id="68180"/>
    <lineage>
        <taxon>Bacteria</taxon>
        <taxon>Bacillati</taxon>
        <taxon>Actinomycetota</taxon>
        <taxon>Actinomycetes</taxon>
        <taxon>Kitasatosporales</taxon>
        <taxon>Streptomycetaceae</taxon>
        <taxon>Streptomyces</taxon>
    </lineage>
</organism>
<feature type="region of interest" description="Disordered" evidence="8">
    <location>
        <begin position="27"/>
        <end position="63"/>
    </location>
</feature>